<dbReference type="PANTHER" id="PTHR12714:SF9">
    <property type="entry name" value="PROTEIN-S-ISOPRENYLCYSTEINE O-METHYLTRANSFERASE"/>
    <property type="match status" value="1"/>
</dbReference>
<keyword evidence="6" id="KW-0808">Transferase</keyword>
<proteinExistence type="inferred from homology"/>
<evidence type="ECO:0000256" key="2">
    <source>
        <dbReference type="ARBA" id="ARBA00022692"/>
    </source>
</evidence>
<keyword evidence="5" id="KW-0256">Endoplasmic reticulum</keyword>
<evidence type="ECO:0000256" key="1">
    <source>
        <dbReference type="ARBA" id="ARBA00004141"/>
    </source>
</evidence>
<dbReference type="GeneID" id="18757669"/>
<comment type="similarity">
    <text evidence="5">Belongs to the class VI-like SAM-binding methyltransferase superfamily. Isoprenylcysteine carboxyl methyltransferase family.</text>
</comment>
<dbReference type="Proteomes" id="UP000006753">
    <property type="component" value="Unassembled WGS sequence"/>
</dbReference>
<keyword evidence="4 5" id="KW-0472">Membrane</keyword>
<keyword evidence="5" id="KW-0949">S-adenosyl-L-methionine</keyword>
<feature type="transmembrane region" description="Helical" evidence="5">
    <location>
        <begin position="180"/>
        <end position="197"/>
    </location>
</feature>
<gene>
    <name evidence="6" type="ORF">MBM_01734</name>
</gene>
<dbReference type="PANTHER" id="PTHR12714">
    <property type="entry name" value="PROTEIN-S ISOPRENYLCYSTEINE O-METHYLTRANSFERASE"/>
    <property type="match status" value="1"/>
</dbReference>
<evidence type="ECO:0000256" key="3">
    <source>
        <dbReference type="ARBA" id="ARBA00022989"/>
    </source>
</evidence>
<keyword evidence="3 5" id="KW-1133">Transmembrane helix</keyword>
<dbReference type="InterPro" id="IPR007269">
    <property type="entry name" value="ICMT_MeTrfase"/>
</dbReference>
<evidence type="ECO:0000313" key="7">
    <source>
        <dbReference type="Proteomes" id="UP000006753"/>
    </source>
</evidence>
<evidence type="ECO:0000256" key="4">
    <source>
        <dbReference type="ARBA" id="ARBA00023136"/>
    </source>
</evidence>
<comment type="catalytic activity">
    <reaction evidence="5">
        <text>[protein]-C-terminal S-[(2E,6E)-farnesyl]-L-cysteine + S-adenosyl-L-methionine = [protein]-C-terminal S-[(2E,6E)-farnesyl]-L-cysteine methyl ester + S-adenosyl-L-homocysteine</text>
        <dbReference type="Rhea" id="RHEA:21672"/>
        <dbReference type="Rhea" id="RHEA-COMP:12125"/>
        <dbReference type="Rhea" id="RHEA-COMP:12126"/>
        <dbReference type="ChEBI" id="CHEBI:57856"/>
        <dbReference type="ChEBI" id="CHEBI:59789"/>
        <dbReference type="ChEBI" id="CHEBI:90510"/>
        <dbReference type="ChEBI" id="CHEBI:90511"/>
        <dbReference type="EC" id="2.1.1.100"/>
    </reaction>
</comment>
<dbReference type="eggNOG" id="ENOG502S9FN">
    <property type="taxonomic scope" value="Eukaryota"/>
</dbReference>
<keyword evidence="2 5" id="KW-0812">Transmembrane</keyword>
<organism evidence="6 7">
    <name type="scientific">Marssonina brunnea f. sp. multigermtubi (strain MB_m1)</name>
    <name type="common">Marssonina leaf spot fungus</name>
    <dbReference type="NCBI Taxonomy" id="1072389"/>
    <lineage>
        <taxon>Eukaryota</taxon>
        <taxon>Fungi</taxon>
        <taxon>Dikarya</taxon>
        <taxon>Ascomycota</taxon>
        <taxon>Pezizomycotina</taxon>
        <taxon>Leotiomycetes</taxon>
        <taxon>Helotiales</taxon>
        <taxon>Drepanopezizaceae</taxon>
        <taxon>Drepanopeziza</taxon>
    </lineage>
</organism>
<dbReference type="KEGG" id="mbe:MBM_01734"/>
<dbReference type="Gene3D" id="1.20.120.1630">
    <property type="match status" value="1"/>
</dbReference>
<feature type="transmembrane region" description="Helical" evidence="5">
    <location>
        <begin position="93"/>
        <end position="116"/>
    </location>
</feature>
<feature type="transmembrane region" description="Helical" evidence="5">
    <location>
        <begin position="12"/>
        <end position="29"/>
    </location>
</feature>
<dbReference type="Pfam" id="PF04140">
    <property type="entry name" value="ICMT"/>
    <property type="match status" value="1"/>
</dbReference>
<dbReference type="OrthoDB" id="422086at2759"/>
<dbReference type="GO" id="GO:0032259">
    <property type="term" value="P:methylation"/>
    <property type="evidence" value="ECO:0007669"/>
    <property type="project" value="UniProtKB-KW"/>
</dbReference>
<dbReference type="RefSeq" id="XP_007289623.1">
    <property type="nucleotide sequence ID" value="XM_007289561.1"/>
</dbReference>
<dbReference type="OMA" id="ICPHPEN"/>
<keyword evidence="5 6" id="KW-0489">Methyltransferase</keyword>
<dbReference type="EMBL" id="JH921430">
    <property type="protein sequence ID" value="EKD19782.1"/>
    <property type="molecule type" value="Genomic_DNA"/>
</dbReference>
<name>K1X435_MARBU</name>
<keyword evidence="7" id="KW-1185">Reference proteome</keyword>
<dbReference type="HOGENOM" id="CLU_065200_6_1_1"/>
<protein>
    <recommendedName>
        <fullName evidence="5">Protein-S-isoprenylcysteine O-methyltransferase</fullName>
        <ecNumber evidence="5">2.1.1.100</ecNumber>
    </recommendedName>
</protein>
<accession>K1X435</accession>
<dbReference type="GO" id="GO:0005789">
    <property type="term" value="C:endoplasmic reticulum membrane"/>
    <property type="evidence" value="ECO:0007669"/>
    <property type="project" value="UniProtKB-SubCell"/>
</dbReference>
<dbReference type="InParanoid" id="K1X435"/>
<dbReference type="EC" id="2.1.1.100" evidence="5"/>
<evidence type="ECO:0000256" key="5">
    <source>
        <dbReference type="RuleBase" id="RU362022"/>
    </source>
</evidence>
<comment type="subcellular location">
    <subcellularLocation>
        <location evidence="5">Endoplasmic reticulum membrane</location>
        <topology evidence="5">Multi-pass membrane protein</topology>
    </subcellularLocation>
    <subcellularLocation>
        <location evidence="1">Membrane</location>
        <topology evidence="1">Multi-pass membrane protein</topology>
    </subcellularLocation>
</comment>
<dbReference type="AlphaFoldDB" id="K1X435"/>
<feature type="transmembrane region" description="Helical" evidence="5">
    <location>
        <begin position="137"/>
        <end position="160"/>
    </location>
</feature>
<reference evidence="6 7" key="1">
    <citation type="journal article" date="2012" name="BMC Genomics">
        <title>Sequencing the genome of Marssonina brunnea reveals fungus-poplar co-evolution.</title>
        <authorList>
            <person name="Zhu S."/>
            <person name="Cao Y.-Z."/>
            <person name="Jiang C."/>
            <person name="Tan B.-Y."/>
            <person name="Wang Z."/>
            <person name="Feng S."/>
            <person name="Zhang L."/>
            <person name="Su X.-H."/>
            <person name="Brejova B."/>
            <person name="Vinar T."/>
            <person name="Xu M."/>
            <person name="Wang M.-X."/>
            <person name="Zhang S.-G."/>
            <person name="Huang M.-R."/>
            <person name="Wu R."/>
            <person name="Zhou Y."/>
        </authorList>
    </citation>
    <scope>NUCLEOTIDE SEQUENCE [LARGE SCALE GENOMIC DNA]</scope>
    <source>
        <strain evidence="6 7">MB_m1</strain>
    </source>
</reference>
<dbReference type="GO" id="GO:0004671">
    <property type="term" value="F:protein C-terminal S-isoprenylcysteine carboxyl O-methyltransferase activity"/>
    <property type="evidence" value="ECO:0007669"/>
    <property type="project" value="UniProtKB-EC"/>
</dbReference>
<sequence length="231" mass="26554">MTMTPNLDFQNVSLALCLTVCATLSYFTVKSPNPPPKNPYPKDRLAKKMATVHWRRYALMSLWCYHILLTLFPENRSSFCLNPDLLNKDLFTWSSYTVVFVIAVLVAAPIRLLCFAQLGENFTFELAKPKKLIQTGFYRYVQHPSYPPLLVILTAIFVVVQRPDAAPACFMPSALVRMKGVTAVAGFFMVGLEYYSLAQRVQDEEEMLRQEFGKEWEAYSRKTKRFIPGIW</sequence>
<evidence type="ECO:0000313" key="6">
    <source>
        <dbReference type="EMBL" id="EKD19782.1"/>
    </source>
</evidence>